<dbReference type="Proteomes" id="UP000265520">
    <property type="component" value="Unassembled WGS sequence"/>
</dbReference>
<dbReference type="AlphaFoldDB" id="A0A392QG22"/>
<comment type="caution">
    <text evidence="1">The sequence shown here is derived from an EMBL/GenBank/DDBJ whole genome shotgun (WGS) entry which is preliminary data.</text>
</comment>
<organism evidence="1 2">
    <name type="scientific">Trifolium medium</name>
    <dbReference type="NCBI Taxonomy" id="97028"/>
    <lineage>
        <taxon>Eukaryota</taxon>
        <taxon>Viridiplantae</taxon>
        <taxon>Streptophyta</taxon>
        <taxon>Embryophyta</taxon>
        <taxon>Tracheophyta</taxon>
        <taxon>Spermatophyta</taxon>
        <taxon>Magnoliopsida</taxon>
        <taxon>eudicotyledons</taxon>
        <taxon>Gunneridae</taxon>
        <taxon>Pentapetalae</taxon>
        <taxon>rosids</taxon>
        <taxon>fabids</taxon>
        <taxon>Fabales</taxon>
        <taxon>Fabaceae</taxon>
        <taxon>Papilionoideae</taxon>
        <taxon>50 kb inversion clade</taxon>
        <taxon>NPAAA clade</taxon>
        <taxon>Hologalegina</taxon>
        <taxon>IRL clade</taxon>
        <taxon>Trifolieae</taxon>
        <taxon>Trifolium</taxon>
    </lineage>
</organism>
<reference evidence="1 2" key="1">
    <citation type="journal article" date="2018" name="Front. Plant Sci.">
        <title>Red Clover (Trifolium pratense) and Zigzag Clover (T. medium) - A Picture of Genomic Similarities and Differences.</title>
        <authorList>
            <person name="Dluhosova J."/>
            <person name="Istvanek J."/>
            <person name="Nedelnik J."/>
            <person name="Repkova J."/>
        </authorList>
    </citation>
    <scope>NUCLEOTIDE SEQUENCE [LARGE SCALE GENOMIC DNA]</scope>
    <source>
        <strain evidence="2">cv. 10/8</strain>
        <tissue evidence="1">Leaf</tissue>
    </source>
</reference>
<keyword evidence="2" id="KW-1185">Reference proteome</keyword>
<sequence length="72" mass="8318">MILQEAYEYKTVELNEIASTRNGDGKRRKTWMSLSLCLWRLPSYSDEIQLRFPGSGVQFDDDCNKQQGQSGQ</sequence>
<evidence type="ECO:0000313" key="2">
    <source>
        <dbReference type="Proteomes" id="UP000265520"/>
    </source>
</evidence>
<accession>A0A392QG22</accession>
<dbReference type="EMBL" id="LXQA010134355">
    <property type="protein sequence ID" value="MCI23138.1"/>
    <property type="molecule type" value="Genomic_DNA"/>
</dbReference>
<protein>
    <submittedName>
        <fullName evidence="1">Uncharacterized protein</fullName>
    </submittedName>
</protein>
<evidence type="ECO:0000313" key="1">
    <source>
        <dbReference type="EMBL" id="MCI23138.1"/>
    </source>
</evidence>
<proteinExistence type="predicted"/>
<name>A0A392QG22_9FABA</name>